<dbReference type="SUPFAM" id="SSF52540">
    <property type="entry name" value="P-loop containing nucleoside triphosphate hydrolases"/>
    <property type="match status" value="1"/>
</dbReference>
<proteinExistence type="predicted"/>
<dbReference type="PANTHER" id="PTHR35894">
    <property type="entry name" value="GENERAL SECRETION PATHWAY PROTEIN A-RELATED"/>
    <property type="match status" value="1"/>
</dbReference>
<feature type="compositionally biased region" description="Low complexity" evidence="1">
    <location>
        <begin position="550"/>
        <end position="562"/>
    </location>
</feature>
<feature type="region of interest" description="Disordered" evidence="1">
    <location>
        <begin position="1"/>
        <end position="26"/>
    </location>
</feature>
<feature type="compositionally biased region" description="Low complexity" evidence="1">
    <location>
        <begin position="500"/>
        <end position="539"/>
    </location>
</feature>
<evidence type="ECO:0000256" key="1">
    <source>
        <dbReference type="SAM" id="MobiDB-lite"/>
    </source>
</evidence>
<evidence type="ECO:0000313" key="4">
    <source>
        <dbReference type="Proteomes" id="UP001589789"/>
    </source>
</evidence>
<accession>A0ABV6IUB6</accession>
<dbReference type="Gene3D" id="3.40.50.300">
    <property type="entry name" value="P-loop containing nucleotide triphosphate hydrolases"/>
    <property type="match status" value="1"/>
</dbReference>
<dbReference type="InterPro" id="IPR052026">
    <property type="entry name" value="ExeA_AAA_ATPase_DNA-bind"/>
</dbReference>
<organism evidence="3 4">
    <name type="scientific">Muricoccus vinaceus</name>
    <dbReference type="NCBI Taxonomy" id="424704"/>
    <lineage>
        <taxon>Bacteria</taxon>
        <taxon>Pseudomonadati</taxon>
        <taxon>Pseudomonadota</taxon>
        <taxon>Alphaproteobacteria</taxon>
        <taxon>Acetobacterales</taxon>
        <taxon>Roseomonadaceae</taxon>
        <taxon>Muricoccus</taxon>
    </lineage>
</organism>
<feature type="compositionally biased region" description="Pro residues" evidence="1">
    <location>
        <begin position="253"/>
        <end position="263"/>
    </location>
</feature>
<feature type="domain" description="AAA+ ATPase" evidence="2">
    <location>
        <begin position="44"/>
        <end position="253"/>
    </location>
</feature>
<reference evidence="3 4" key="1">
    <citation type="submission" date="2024-09" db="EMBL/GenBank/DDBJ databases">
        <authorList>
            <person name="Sun Q."/>
            <person name="Mori K."/>
        </authorList>
    </citation>
    <scope>NUCLEOTIDE SEQUENCE [LARGE SCALE GENOMIC DNA]</scope>
    <source>
        <strain evidence="3 4">CCM 7468</strain>
    </source>
</reference>
<dbReference type="Proteomes" id="UP001589789">
    <property type="component" value="Unassembled WGS sequence"/>
</dbReference>
<dbReference type="SMART" id="SM00382">
    <property type="entry name" value="AAA"/>
    <property type="match status" value="1"/>
</dbReference>
<name>A0ABV6IUB6_9PROT</name>
<comment type="caution">
    <text evidence="3">The sequence shown here is derived from an EMBL/GenBank/DDBJ whole genome shotgun (WGS) entry which is preliminary data.</text>
</comment>
<feature type="compositionally biased region" description="Pro residues" evidence="1">
    <location>
        <begin position="643"/>
        <end position="653"/>
    </location>
</feature>
<feature type="region of interest" description="Disordered" evidence="1">
    <location>
        <begin position="234"/>
        <end position="268"/>
    </location>
</feature>
<dbReference type="RefSeq" id="WP_377051827.1">
    <property type="nucleotide sequence ID" value="NZ_JBHLVZ010000043.1"/>
</dbReference>
<evidence type="ECO:0000259" key="2">
    <source>
        <dbReference type="SMART" id="SM00382"/>
    </source>
</evidence>
<feature type="region of interest" description="Disordered" evidence="1">
    <location>
        <begin position="284"/>
        <end position="362"/>
    </location>
</feature>
<dbReference type="InterPro" id="IPR003593">
    <property type="entry name" value="AAA+_ATPase"/>
</dbReference>
<protein>
    <recommendedName>
        <fullName evidence="2">AAA+ ATPase domain-containing protein</fullName>
    </recommendedName>
</protein>
<dbReference type="PANTHER" id="PTHR35894:SF1">
    <property type="entry name" value="PHOSPHORIBULOKINASE _ URIDINE KINASE FAMILY"/>
    <property type="match status" value="1"/>
</dbReference>
<gene>
    <name evidence="3" type="ORF">ACFFIC_15295</name>
</gene>
<feature type="compositionally biased region" description="Low complexity" evidence="1">
    <location>
        <begin position="631"/>
        <end position="642"/>
    </location>
</feature>
<feature type="region of interest" description="Disordered" evidence="1">
    <location>
        <begin position="495"/>
        <end position="658"/>
    </location>
</feature>
<feature type="compositionally biased region" description="Low complexity" evidence="1">
    <location>
        <begin position="577"/>
        <end position="590"/>
    </location>
</feature>
<dbReference type="EMBL" id="JBHLVZ010000043">
    <property type="protein sequence ID" value="MFC0386902.1"/>
    <property type="molecule type" value="Genomic_DNA"/>
</dbReference>
<dbReference type="InterPro" id="IPR027417">
    <property type="entry name" value="P-loop_NTPase"/>
</dbReference>
<sequence length="755" mass="76622">MSHPNDAASDPALPIPSPEAARQVVPHSGLNDARHQAMAALDAGARTIAVIGAAGTGKTLLMGELADLLRARQATVHLLRTTHDLLTFRLAQGDAPDPSAAVLLDEADRAGDAELASVLGRGKAAGQEGGLRILAGLPPLLRRLDALGRPAVAVTLNPVPREELSGFIAARLGASGYAPDFFTPEAVEELATRSGGVPRLVNVLTAAAAFAASLDHAPEVTARHVVEATRHAAGSAHVVRPASDPQIFAERPAPQPRAPGEPPPADRPHLVDAVARWAGASWLAPGERHPGLTPPDENPQATPAGEDPLPPGPARPRAQAEALGEVEPLAPAILPNPETPADPAQPDAAERSAVESGPAPASLPADELVIPPQPAPVLPVTVPEPAMPAPLPPAEPVAEAIPPAREPAEPGIPTPIPTPVAAKTAARHALAEPAAEPAPDAAPRRRHGWTYAVAALLVLGGAGFALDRSRDAPAGSPLARLSPLRAWIEERTGLAPANRPADTAAVSPPASTALPAPAAAVPDRPVAGPTAPAAGTAAPSISPRTDEARPPATVTGTGSTVTPPAPAETARTDDSPAGRLPAPSALAPPSQESRQAEAPAPSPPQPSVLQPSASRPSESQEAVGRAPGSTAPPSQTVPSAPAAAPPPENPAPPVVAAAPSANPPRVMIHVLSRQARGGEGERALAELAERYPGASTLRGGRGPSFPVVRHFFPADAQSAEAIAALLSARGITARVQDFSAFRPQPRPGTVEVWLP</sequence>
<keyword evidence="4" id="KW-1185">Reference proteome</keyword>
<evidence type="ECO:0000313" key="3">
    <source>
        <dbReference type="EMBL" id="MFC0386902.1"/>
    </source>
</evidence>